<dbReference type="Proteomes" id="UP000784880">
    <property type="component" value="Unassembled WGS sequence"/>
</dbReference>
<evidence type="ECO:0000313" key="1">
    <source>
        <dbReference type="EMBL" id="MBU9712003.1"/>
    </source>
</evidence>
<proteinExistence type="predicted"/>
<organism evidence="1 2">
    <name type="scientific">Evansella tamaricis</name>
    <dbReference type="NCBI Taxonomy" id="2069301"/>
    <lineage>
        <taxon>Bacteria</taxon>
        <taxon>Bacillati</taxon>
        <taxon>Bacillota</taxon>
        <taxon>Bacilli</taxon>
        <taxon>Bacillales</taxon>
        <taxon>Bacillaceae</taxon>
        <taxon>Evansella</taxon>
    </lineage>
</organism>
<name>A0ABS6JEA6_9BACI</name>
<evidence type="ECO:0008006" key="3">
    <source>
        <dbReference type="Google" id="ProtNLM"/>
    </source>
</evidence>
<protein>
    <recommendedName>
        <fullName evidence="3">LlaJI restriction endonuclease</fullName>
    </recommendedName>
</protein>
<gene>
    <name evidence="1" type="ORF">KS419_09655</name>
</gene>
<reference evidence="1 2" key="1">
    <citation type="submission" date="2021-06" db="EMBL/GenBank/DDBJ databases">
        <title>Bacillus sp. RD4P76, an endophyte from a halophyte.</title>
        <authorList>
            <person name="Sun J.-Q."/>
        </authorList>
    </citation>
    <scope>NUCLEOTIDE SEQUENCE [LARGE SCALE GENOMIC DNA]</scope>
    <source>
        <strain evidence="1 2">CGMCC 1.15917</strain>
    </source>
</reference>
<sequence>MSNMRYHIVQDGDFVDPLTKIKFINQLNDRDIAFNQDGERYNFVGIIFNSENVLISFPKNTLNLEQREAFEKNRNTLYKHMHLLFQCIKKTVDARNDRYAGIRRELNADYPFLEFFVIYQYYKKFGLFTNEKEIRKFGYTGKISWKDTINKSPTVVNNNNILFLPLVIKNNVNEHVFISKCMAFVIDSTLEKFSLILQGNKLNLDTSDIDFTNKPLIISQLRNTKRTMFKNVHQRLVDGLISFFEQRDNQGGNQHLKIYSFHLVWESMVGNYLRKKFKRVTENDELVFSDETMEHNPFMKKIVYPDVRGENGHRIEPDHYLISGNFRYIMDAKYYQAIKELDYKQISYYFLLKHFEAKRDSNGDVIEELKTYNALILPTAGKNDSEKHFEFNPEFNMNEERFVITIQYLNTLEVMRIYTNV</sequence>
<dbReference type="RefSeq" id="WP_217066159.1">
    <property type="nucleotide sequence ID" value="NZ_JAHQCS010000091.1"/>
</dbReference>
<keyword evidence="2" id="KW-1185">Reference proteome</keyword>
<evidence type="ECO:0000313" key="2">
    <source>
        <dbReference type="Proteomes" id="UP000784880"/>
    </source>
</evidence>
<accession>A0ABS6JEA6</accession>
<comment type="caution">
    <text evidence="1">The sequence shown here is derived from an EMBL/GenBank/DDBJ whole genome shotgun (WGS) entry which is preliminary data.</text>
</comment>
<dbReference type="EMBL" id="JAHQCS010000091">
    <property type="protein sequence ID" value="MBU9712003.1"/>
    <property type="molecule type" value="Genomic_DNA"/>
</dbReference>